<reference evidence="1 2" key="1">
    <citation type="submission" date="2020-06" db="EMBL/GenBank/DDBJ databases">
        <authorList>
            <person name="Li R."/>
            <person name="Bekaert M."/>
        </authorList>
    </citation>
    <scope>NUCLEOTIDE SEQUENCE [LARGE SCALE GENOMIC DNA]</scope>
    <source>
        <strain evidence="2">wild</strain>
    </source>
</reference>
<dbReference type="AlphaFoldDB" id="A0A6J8D8I8"/>
<keyword evidence="2" id="KW-1185">Reference proteome</keyword>
<organism evidence="1 2">
    <name type="scientific">Mytilus coruscus</name>
    <name type="common">Sea mussel</name>
    <dbReference type="NCBI Taxonomy" id="42192"/>
    <lineage>
        <taxon>Eukaryota</taxon>
        <taxon>Metazoa</taxon>
        <taxon>Spiralia</taxon>
        <taxon>Lophotrochozoa</taxon>
        <taxon>Mollusca</taxon>
        <taxon>Bivalvia</taxon>
        <taxon>Autobranchia</taxon>
        <taxon>Pteriomorphia</taxon>
        <taxon>Mytilida</taxon>
        <taxon>Mytiloidea</taxon>
        <taxon>Mytilidae</taxon>
        <taxon>Mytilinae</taxon>
        <taxon>Mytilus</taxon>
    </lineage>
</organism>
<dbReference type="OrthoDB" id="6137989at2759"/>
<protein>
    <submittedName>
        <fullName evidence="1">Uncharacterized protein</fullName>
    </submittedName>
</protein>
<dbReference type="Proteomes" id="UP000507470">
    <property type="component" value="Unassembled WGS sequence"/>
</dbReference>
<sequence>MVESGDTKMKIMLRALMNKRAVNIKNENHLPYTIIPQTPPPTTMPPTPPPQGCVYRGKTYRFGEMIQQGQSGNWCYFTMCDNTGQIIYGDDFHCSTTTLLPTTTPRGCVIEGKHYQLGEQISSGQSGNWCYFTMCDYSGQIIHGDDFNCLTTLRPTTLQPTTLQPTTLPPTPPIKHIG</sequence>
<gene>
    <name evidence="1" type="ORF">MCOR_37308</name>
</gene>
<evidence type="ECO:0000313" key="1">
    <source>
        <dbReference type="EMBL" id="CAC5403410.1"/>
    </source>
</evidence>
<evidence type="ECO:0000313" key="2">
    <source>
        <dbReference type="Proteomes" id="UP000507470"/>
    </source>
</evidence>
<proteinExistence type="predicted"/>
<name>A0A6J8D8I8_MYTCO</name>
<dbReference type="EMBL" id="CACVKT020006765">
    <property type="protein sequence ID" value="CAC5403410.1"/>
    <property type="molecule type" value="Genomic_DNA"/>
</dbReference>
<accession>A0A6J8D8I8</accession>